<comment type="caution">
    <text evidence="1">The sequence shown here is derived from an EMBL/GenBank/DDBJ whole genome shotgun (WGS) entry which is preliminary data.</text>
</comment>
<dbReference type="RefSeq" id="WP_106511028.1">
    <property type="nucleotide sequence ID" value="NZ_PXYI01000001.1"/>
</dbReference>
<dbReference type="Proteomes" id="UP000241167">
    <property type="component" value="Unassembled WGS sequence"/>
</dbReference>
<keyword evidence="2" id="KW-1185">Reference proteome</keyword>
<dbReference type="OrthoDB" id="7474955at2"/>
<gene>
    <name evidence="1" type="ORF">C7I55_00945</name>
</gene>
<reference evidence="1 2" key="1">
    <citation type="submission" date="2018-03" db="EMBL/GenBank/DDBJ databases">
        <title>The draft genome of Sphingosinicella sp. GL-C-18.</title>
        <authorList>
            <person name="Liu L."/>
            <person name="Li L."/>
            <person name="Liang L."/>
            <person name="Zhang X."/>
            <person name="Wang T."/>
        </authorList>
    </citation>
    <scope>NUCLEOTIDE SEQUENCE [LARGE SCALE GENOMIC DNA]</scope>
    <source>
        <strain evidence="1 2">GL-C-18</strain>
    </source>
</reference>
<organism evidence="1 2">
    <name type="scientific">Allosphingosinicella deserti</name>
    <dbReference type="NCBI Taxonomy" id="2116704"/>
    <lineage>
        <taxon>Bacteria</taxon>
        <taxon>Pseudomonadati</taxon>
        <taxon>Pseudomonadota</taxon>
        <taxon>Alphaproteobacteria</taxon>
        <taxon>Sphingomonadales</taxon>
        <taxon>Sphingomonadaceae</taxon>
        <taxon>Allosphingosinicella</taxon>
    </lineage>
</organism>
<dbReference type="EMBL" id="PXYI01000001">
    <property type="protein sequence ID" value="PSJ43008.1"/>
    <property type="molecule type" value="Genomic_DNA"/>
</dbReference>
<dbReference type="AlphaFoldDB" id="A0A2P7QYG0"/>
<evidence type="ECO:0000313" key="1">
    <source>
        <dbReference type="EMBL" id="PSJ43008.1"/>
    </source>
</evidence>
<name>A0A2P7QYG0_9SPHN</name>
<evidence type="ECO:0000313" key="2">
    <source>
        <dbReference type="Proteomes" id="UP000241167"/>
    </source>
</evidence>
<proteinExistence type="predicted"/>
<protein>
    <submittedName>
        <fullName evidence="1">Uncharacterized protein</fullName>
    </submittedName>
</protein>
<sequence>MISITLVTALALAAAPPTPGASVQARKAYSACLQKLIKAKTEAKLDANAFAAEAKTGCAAEEAALVKSLVDYDIAMGSKRVDAEDSAKLQVEDYLAGASDTYATYVAPN</sequence>
<accession>A0A2P7QYG0</accession>